<proteinExistence type="predicted"/>
<sequence>MKQVVFAVCIWREWRWYGGRSSGAAVVAMEVEVVGDGNGVGGVNGWAGLRVYIPMVGLELSSYSKMVLGSRPPGCVNKCMSCRPCMAILVIPPHVIIKNNKKGFRESSPSSHREDDNYYLLSWKCRCGNKLYQP</sequence>
<protein>
    <submittedName>
        <fullName evidence="1">Uncharacterized protein</fullName>
    </submittedName>
</protein>
<evidence type="ECO:0000313" key="1">
    <source>
        <dbReference type="EMBL" id="KAI8544310.1"/>
    </source>
</evidence>
<accession>A0ACC0MTJ5</accession>
<dbReference type="EMBL" id="CM046395">
    <property type="protein sequence ID" value="KAI8544310.1"/>
    <property type="molecule type" value="Genomic_DNA"/>
</dbReference>
<reference evidence="1" key="1">
    <citation type="submission" date="2022-02" db="EMBL/GenBank/DDBJ databases">
        <title>Plant Genome Project.</title>
        <authorList>
            <person name="Zhang R.-G."/>
        </authorList>
    </citation>
    <scope>NUCLEOTIDE SEQUENCE</scope>
    <source>
        <strain evidence="1">AT1</strain>
    </source>
</reference>
<keyword evidence="2" id="KW-1185">Reference proteome</keyword>
<organism evidence="1 2">
    <name type="scientific">Rhododendron molle</name>
    <name type="common">Chinese azalea</name>
    <name type="synonym">Azalea mollis</name>
    <dbReference type="NCBI Taxonomy" id="49168"/>
    <lineage>
        <taxon>Eukaryota</taxon>
        <taxon>Viridiplantae</taxon>
        <taxon>Streptophyta</taxon>
        <taxon>Embryophyta</taxon>
        <taxon>Tracheophyta</taxon>
        <taxon>Spermatophyta</taxon>
        <taxon>Magnoliopsida</taxon>
        <taxon>eudicotyledons</taxon>
        <taxon>Gunneridae</taxon>
        <taxon>Pentapetalae</taxon>
        <taxon>asterids</taxon>
        <taxon>Ericales</taxon>
        <taxon>Ericaceae</taxon>
        <taxon>Ericoideae</taxon>
        <taxon>Rhodoreae</taxon>
        <taxon>Rhododendron</taxon>
    </lineage>
</organism>
<comment type="caution">
    <text evidence="1">The sequence shown here is derived from an EMBL/GenBank/DDBJ whole genome shotgun (WGS) entry which is preliminary data.</text>
</comment>
<gene>
    <name evidence="1" type="ORF">RHMOL_Rhmol08G0286600</name>
</gene>
<dbReference type="Proteomes" id="UP001062846">
    <property type="component" value="Chromosome 8"/>
</dbReference>
<name>A0ACC0MTJ5_RHOML</name>
<evidence type="ECO:0000313" key="2">
    <source>
        <dbReference type="Proteomes" id="UP001062846"/>
    </source>
</evidence>